<evidence type="ECO:0000313" key="6">
    <source>
        <dbReference type="EMBL" id="MFD2095653.1"/>
    </source>
</evidence>
<evidence type="ECO:0000259" key="5">
    <source>
        <dbReference type="Pfam" id="PF22178"/>
    </source>
</evidence>
<evidence type="ECO:0000256" key="1">
    <source>
        <dbReference type="ARBA" id="ARBA00004613"/>
    </source>
</evidence>
<dbReference type="Gene3D" id="3.55.50.10">
    <property type="entry name" value="Baseplate protein-like domains"/>
    <property type="match status" value="1"/>
</dbReference>
<dbReference type="PANTHER" id="PTHR32305">
    <property type="match status" value="1"/>
</dbReference>
<dbReference type="RefSeq" id="WP_345340276.1">
    <property type="nucleotide sequence ID" value="NZ_BAABLI010000014.1"/>
</dbReference>
<dbReference type="InterPro" id="IPR050708">
    <property type="entry name" value="T6SS_VgrG/RHS"/>
</dbReference>
<dbReference type="Gene3D" id="2.30.110.50">
    <property type="match status" value="1"/>
</dbReference>
<dbReference type="Pfam" id="PF05954">
    <property type="entry name" value="Phage_GPD"/>
    <property type="match status" value="1"/>
</dbReference>
<comment type="subcellular location">
    <subcellularLocation>
        <location evidence="1">Secreted</location>
    </subcellularLocation>
</comment>
<name>A0ABW4XMW4_9GAMM</name>
<dbReference type="Proteomes" id="UP001597380">
    <property type="component" value="Unassembled WGS sequence"/>
</dbReference>
<feature type="domain" description="Gp5/Type VI secretion system Vgr protein OB-fold" evidence="4">
    <location>
        <begin position="390"/>
        <end position="458"/>
    </location>
</feature>
<dbReference type="Pfam" id="PF04717">
    <property type="entry name" value="Phage_base_V"/>
    <property type="match status" value="1"/>
</dbReference>
<dbReference type="InterPro" id="IPR037026">
    <property type="entry name" value="Vgr_OB-fold_dom_sf"/>
</dbReference>
<dbReference type="SUPFAM" id="SSF69279">
    <property type="entry name" value="Phage tail proteins"/>
    <property type="match status" value="2"/>
</dbReference>
<dbReference type="Gene3D" id="2.40.50.230">
    <property type="entry name" value="Gp5 N-terminal domain"/>
    <property type="match status" value="1"/>
</dbReference>
<dbReference type="SUPFAM" id="SSF69255">
    <property type="entry name" value="gp5 N-terminal domain-like"/>
    <property type="match status" value="1"/>
</dbReference>
<dbReference type="Gene3D" id="4.10.220.110">
    <property type="match status" value="1"/>
</dbReference>
<reference evidence="7" key="1">
    <citation type="journal article" date="2019" name="Int. J. Syst. Evol. Microbiol.">
        <title>The Global Catalogue of Microorganisms (GCM) 10K type strain sequencing project: providing services to taxonomists for standard genome sequencing and annotation.</title>
        <authorList>
            <consortium name="The Broad Institute Genomics Platform"/>
            <consortium name="The Broad Institute Genome Sequencing Center for Infectious Disease"/>
            <person name="Wu L."/>
            <person name="Ma J."/>
        </authorList>
    </citation>
    <scope>NUCLEOTIDE SEQUENCE [LARGE SCALE GENOMIC DNA]</scope>
    <source>
        <strain evidence="7">CGMCC 1.10992</strain>
    </source>
</reference>
<dbReference type="InterPro" id="IPR006533">
    <property type="entry name" value="T6SS_Vgr_RhsGE"/>
</dbReference>
<keyword evidence="3" id="KW-0964">Secreted</keyword>
<dbReference type="Pfam" id="PF22178">
    <property type="entry name" value="Gp5_trimer_C"/>
    <property type="match status" value="1"/>
</dbReference>
<dbReference type="InterPro" id="IPR054030">
    <property type="entry name" value="Gp5_Vgr_C"/>
</dbReference>
<feature type="domain" description="Gp5/Type VI secretion system Vgr C-terminal trimerisation" evidence="5">
    <location>
        <begin position="475"/>
        <end position="576"/>
    </location>
</feature>
<accession>A0ABW4XMW4</accession>
<dbReference type="EMBL" id="JBHUHT010000009">
    <property type="protein sequence ID" value="MFD2095653.1"/>
    <property type="molecule type" value="Genomic_DNA"/>
</dbReference>
<proteinExistence type="inferred from homology"/>
<protein>
    <submittedName>
        <fullName evidence="6">Type VI secretion system Vgr family protein</fullName>
    </submittedName>
</protein>
<comment type="caution">
    <text evidence="6">The sequence shown here is derived from an EMBL/GenBank/DDBJ whole genome shotgun (WGS) entry which is preliminary data.</text>
</comment>
<evidence type="ECO:0000256" key="3">
    <source>
        <dbReference type="ARBA" id="ARBA00022525"/>
    </source>
</evidence>
<sequence>MEQASNKTSLVKLNTTLGTDVIQVTSLEVNERLSSIYNIELDVHSNGSSIDIKSLLGTKATITVENTDKSKRFFNGVISAVVSKGNRVSVETGENIFNFHISIVPDFYFLSNRTNNRIFQDKDTKEVIGQILSEYGIKSSFSIKNALSKFEYKVQYDETDLDFVNRLLEDEGLYYFFKHEKGSHQIFFSDNANDYIECPEGELVHTTGSFSEAHMHKWDSLSGLDSYKSSVIGYSHEKPRDKPLSDLAKTTPLSYQSGLEIYKYIGESEWGNRTGRAASVLLASARRDNELHFGVSNCRTLHAGGYFKFKKHETASEVGKSYLIVGNQLSIKLPDQTGNVKGNDTWLIENRISCVPRDLVYVPKKITPRPVIGGVQTARVTGDAGEEVHVDEYGRVKVLFHWDRLGKEDGSSSCWIRVAQNWAGDNWGAFFFPRVGQEVLVEFLGGDPDQPIINGAIYNADLMPPYSLPANKNISGIKTRSTKGGSAPNFNEIKFDDTKGCEQLYLHAEKDQLNVVENDQSTEVGNNRNLTVKANDKVAIDKNRQVTVNGKDQLKVSQTLTIDVGKSITIKTGSASITMSSSGAIDIKGSKISINGSAIALKAGSISLN</sequence>
<dbReference type="SUPFAM" id="SSF69349">
    <property type="entry name" value="Phage fibre proteins"/>
    <property type="match status" value="1"/>
</dbReference>
<dbReference type="NCBIfam" id="TIGR01646">
    <property type="entry name" value="vgr_GE"/>
    <property type="match status" value="1"/>
</dbReference>
<organism evidence="6 7">
    <name type="scientific">Corallincola platygyrae</name>
    <dbReference type="NCBI Taxonomy" id="1193278"/>
    <lineage>
        <taxon>Bacteria</taxon>
        <taxon>Pseudomonadati</taxon>
        <taxon>Pseudomonadota</taxon>
        <taxon>Gammaproteobacteria</taxon>
        <taxon>Alteromonadales</taxon>
        <taxon>Psychromonadaceae</taxon>
        <taxon>Corallincola</taxon>
    </lineage>
</organism>
<evidence type="ECO:0000313" key="7">
    <source>
        <dbReference type="Proteomes" id="UP001597380"/>
    </source>
</evidence>
<evidence type="ECO:0000256" key="2">
    <source>
        <dbReference type="ARBA" id="ARBA00005558"/>
    </source>
</evidence>
<dbReference type="PANTHER" id="PTHR32305:SF15">
    <property type="entry name" value="PROTEIN RHSA-RELATED"/>
    <property type="match status" value="1"/>
</dbReference>
<dbReference type="NCBIfam" id="TIGR03361">
    <property type="entry name" value="VI_Rhs_Vgr"/>
    <property type="match status" value="1"/>
</dbReference>
<evidence type="ECO:0000259" key="4">
    <source>
        <dbReference type="Pfam" id="PF04717"/>
    </source>
</evidence>
<dbReference type="InterPro" id="IPR017847">
    <property type="entry name" value="T6SS_RhsGE_Vgr_subset"/>
</dbReference>
<gene>
    <name evidence="6" type="ORF">ACFSJ3_06600</name>
</gene>
<keyword evidence="7" id="KW-1185">Reference proteome</keyword>
<dbReference type="InterPro" id="IPR006531">
    <property type="entry name" value="Gp5/Vgr_OB"/>
</dbReference>
<comment type="similarity">
    <text evidence="2">Belongs to the VgrG protein family.</text>
</comment>